<dbReference type="GO" id="GO:0008270">
    <property type="term" value="F:zinc ion binding"/>
    <property type="evidence" value="ECO:0007669"/>
    <property type="project" value="UniProtKB-KW"/>
</dbReference>
<evidence type="ECO:0000256" key="9">
    <source>
        <dbReference type="ARBA" id="ARBA00023329"/>
    </source>
</evidence>
<dbReference type="GeneID" id="110219442"/>
<dbReference type="GO" id="GO:0071353">
    <property type="term" value="P:cellular response to interleukin-4"/>
    <property type="evidence" value="ECO:0007669"/>
    <property type="project" value="UniProtKB-ARBA"/>
</dbReference>
<protein>
    <recommendedName>
        <fullName evidence="11">RUN and FYVE domain-containing protein 4</fullName>
    </recommendedName>
</protein>
<dbReference type="GO" id="GO:0000045">
    <property type="term" value="P:autophagosome assembly"/>
    <property type="evidence" value="ECO:0007669"/>
    <property type="project" value="TreeGrafter"/>
</dbReference>
<keyword evidence="4" id="KW-0863">Zinc-finger</keyword>
<dbReference type="InterPro" id="IPR042939">
    <property type="entry name" value="RUFY4"/>
</dbReference>
<dbReference type="Proteomes" id="UP000515140">
    <property type="component" value="Unplaced"/>
</dbReference>
<dbReference type="FunFam" id="1.20.58.900:FF:000015">
    <property type="entry name" value="RUN and FYVE domain containing 4"/>
    <property type="match status" value="1"/>
</dbReference>
<keyword evidence="8" id="KW-0458">Lysosome</keyword>
<dbReference type="Pfam" id="PF25366">
    <property type="entry name" value="RUFY4"/>
    <property type="match status" value="1"/>
</dbReference>
<dbReference type="CTD" id="285180"/>
<evidence type="ECO:0000256" key="1">
    <source>
        <dbReference type="ARBA" id="ARBA00004371"/>
    </source>
</evidence>
<evidence type="ECO:0000313" key="15">
    <source>
        <dbReference type="Proteomes" id="UP000515140"/>
    </source>
</evidence>
<evidence type="ECO:0000256" key="12">
    <source>
        <dbReference type="SAM" id="Coils"/>
    </source>
</evidence>
<feature type="domain" description="RUN" evidence="14">
    <location>
        <begin position="33"/>
        <end position="166"/>
    </location>
</feature>
<dbReference type="SUPFAM" id="SSF140741">
    <property type="entry name" value="RUN domain-like"/>
    <property type="match status" value="1"/>
</dbReference>
<evidence type="ECO:0000313" key="16">
    <source>
        <dbReference type="RefSeq" id="XP_020858433.1"/>
    </source>
</evidence>
<dbReference type="GO" id="GO:0016239">
    <property type="term" value="P:positive regulation of macroautophagy"/>
    <property type="evidence" value="ECO:0007669"/>
    <property type="project" value="InterPro"/>
</dbReference>
<evidence type="ECO:0000259" key="14">
    <source>
        <dbReference type="PROSITE" id="PS50826"/>
    </source>
</evidence>
<name>A0A6P5LLP3_PHACI</name>
<keyword evidence="5" id="KW-0862">Zinc</keyword>
<keyword evidence="9" id="KW-0968">Cytoplasmic vesicle</keyword>
<keyword evidence="7 12" id="KW-0175">Coiled coil</keyword>
<comment type="function">
    <text evidence="10">ARL8 effector that promotes the coupling of endolysosomes to dynein-dynactin for retrograde transport along microtubules. Acts by binding both GTP-bound ARL8 and dynein-dynactin. In nonneuronal cells, promotes concentration of endolysosomes in the juxtanuclear area. In hippocampal neurons, drives retrograde transport of endolysosomes from the axon to the soma. Positive regulator of macroautophagy in dendritic cells. Increases autophagic flux, probably by stimulating both autophagosome formation and facilitating tethering with lysosomes. Binds to phosphatidylinositol 3-phosphate (PtdIns3P) through its FYVE-type zinc finger. Positive regulator of osteosclast bone-resorbing activity, possibly by promoting late endosome-lysosome fusion by acting as an adapter protein between RAB7A on late endosomes and LAMP2 on primary lysosomes.</text>
</comment>
<proteinExistence type="predicted"/>
<feature type="region of interest" description="Disordered" evidence="13">
    <location>
        <begin position="289"/>
        <end position="319"/>
    </location>
</feature>
<dbReference type="RefSeq" id="XP_020858433.1">
    <property type="nucleotide sequence ID" value="XM_021002774.1"/>
</dbReference>
<organism evidence="15 16">
    <name type="scientific">Phascolarctos cinereus</name>
    <name type="common">Koala</name>
    <dbReference type="NCBI Taxonomy" id="38626"/>
    <lineage>
        <taxon>Eukaryota</taxon>
        <taxon>Metazoa</taxon>
        <taxon>Chordata</taxon>
        <taxon>Craniata</taxon>
        <taxon>Vertebrata</taxon>
        <taxon>Euteleostomi</taxon>
        <taxon>Mammalia</taxon>
        <taxon>Metatheria</taxon>
        <taxon>Diprotodontia</taxon>
        <taxon>Phascolarctidae</taxon>
        <taxon>Phascolarctos</taxon>
    </lineage>
</organism>
<dbReference type="FunCoup" id="A0A6P5LLP3">
    <property type="interactions" value="46"/>
</dbReference>
<dbReference type="InterPro" id="IPR037213">
    <property type="entry name" value="Run_dom_sf"/>
</dbReference>
<accession>A0A6P5LLP3</accession>
<dbReference type="GO" id="GO:0051050">
    <property type="term" value="P:positive regulation of transport"/>
    <property type="evidence" value="ECO:0007669"/>
    <property type="project" value="UniProtKB-ARBA"/>
</dbReference>
<dbReference type="AlphaFoldDB" id="A0A6P5LLP3"/>
<dbReference type="Pfam" id="PF02759">
    <property type="entry name" value="RUN"/>
    <property type="match status" value="1"/>
</dbReference>
<dbReference type="InterPro" id="IPR059036">
    <property type="entry name" value="RUFY4_dom"/>
</dbReference>
<feature type="region of interest" description="Disordered" evidence="13">
    <location>
        <begin position="359"/>
        <end position="474"/>
    </location>
</feature>
<feature type="compositionally biased region" description="Basic and acidic residues" evidence="13">
    <location>
        <begin position="449"/>
        <end position="458"/>
    </location>
</feature>
<dbReference type="GO" id="GO:0031410">
    <property type="term" value="C:cytoplasmic vesicle"/>
    <property type="evidence" value="ECO:0007669"/>
    <property type="project" value="UniProtKB-KW"/>
</dbReference>
<evidence type="ECO:0000256" key="3">
    <source>
        <dbReference type="ARBA" id="ARBA00022723"/>
    </source>
</evidence>
<evidence type="ECO:0000256" key="2">
    <source>
        <dbReference type="ARBA" id="ARBA00004419"/>
    </source>
</evidence>
<evidence type="ECO:0000256" key="6">
    <source>
        <dbReference type="ARBA" id="ARBA00023006"/>
    </source>
</evidence>
<evidence type="ECO:0000256" key="11">
    <source>
        <dbReference type="ARBA" id="ARBA00069100"/>
    </source>
</evidence>
<dbReference type="GO" id="GO:0005776">
    <property type="term" value="C:autophagosome"/>
    <property type="evidence" value="ECO:0007669"/>
    <property type="project" value="UniProtKB-SubCell"/>
</dbReference>
<reference evidence="16" key="1">
    <citation type="submission" date="2025-08" db="UniProtKB">
        <authorList>
            <consortium name="RefSeq"/>
        </authorList>
    </citation>
    <scope>IDENTIFICATION</scope>
    <source>
        <tissue evidence="16">Spleen</tissue>
    </source>
</reference>
<feature type="compositionally biased region" description="Basic and acidic residues" evidence="13">
    <location>
        <begin position="359"/>
        <end position="407"/>
    </location>
</feature>
<dbReference type="InterPro" id="IPR004012">
    <property type="entry name" value="Run_dom"/>
</dbReference>
<evidence type="ECO:0000256" key="4">
    <source>
        <dbReference type="ARBA" id="ARBA00022771"/>
    </source>
</evidence>
<evidence type="ECO:0000256" key="7">
    <source>
        <dbReference type="ARBA" id="ARBA00023054"/>
    </source>
</evidence>
<feature type="coiled-coil region" evidence="12">
    <location>
        <begin position="474"/>
        <end position="568"/>
    </location>
</feature>
<dbReference type="GO" id="GO:0032266">
    <property type="term" value="F:phosphatidylinositol-3-phosphate binding"/>
    <property type="evidence" value="ECO:0007669"/>
    <property type="project" value="TreeGrafter"/>
</dbReference>
<keyword evidence="15" id="KW-1185">Reference proteome</keyword>
<gene>
    <name evidence="16" type="primary">RUFY4</name>
</gene>
<keyword evidence="3" id="KW-0479">Metal-binding</keyword>
<evidence type="ECO:0000256" key="8">
    <source>
        <dbReference type="ARBA" id="ARBA00023228"/>
    </source>
</evidence>
<dbReference type="InParanoid" id="A0A6P5LLP3"/>
<dbReference type="GO" id="GO:0005764">
    <property type="term" value="C:lysosome"/>
    <property type="evidence" value="ECO:0007669"/>
    <property type="project" value="UniProtKB-SubCell"/>
</dbReference>
<evidence type="ECO:0000256" key="5">
    <source>
        <dbReference type="ARBA" id="ARBA00022833"/>
    </source>
</evidence>
<comment type="subcellular location">
    <subcellularLocation>
        <location evidence="2">Cytoplasmic vesicle</location>
        <location evidence="2">Autophagosome</location>
    </subcellularLocation>
    <subcellularLocation>
        <location evidence="1">Lysosome</location>
    </subcellularLocation>
</comment>
<keyword evidence="6" id="KW-0072">Autophagy</keyword>
<dbReference type="Gene3D" id="1.20.58.900">
    <property type="match status" value="1"/>
</dbReference>
<feature type="compositionally biased region" description="Basic and acidic residues" evidence="13">
    <location>
        <begin position="425"/>
        <end position="441"/>
    </location>
</feature>
<dbReference type="PROSITE" id="PS50826">
    <property type="entry name" value="RUN"/>
    <property type="match status" value="1"/>
</dbReference>
<sequence>MEGDRTILRVIQDLKKVTSAILWGYGEQEHPVTDASAELHGLCGYLELLLQFDQKDRRRFLGPRKDYWDFLSVALQRNGGDTEVVRFVYTLDKLKTTVGRGRAFIRFCLAHRQLADTLQLCLLDPELTREWYGNQSPFLCPELSTDILETLYVLNGVAFDLELHRCDLDGGWPMFSESRCQDFSITQEKLRTNQPQEQEIKVTHLTIKGVQSKKTPTLFAGCDLQPQGDDPKGVCLVRPNGVGIQESLTEKKIEDPKSSISQGTLEGSRGLEVFPHLSSLLGETRMMPQGQNPRLHKKQHESLPGTRIPGFPQVSQEPDQEKMHQRKEEKEWFLRGGLTEPMCTSPKNQTQVDLSLVKKKEGEKVSPKTVRIKKEPSVRTEDRGEQMALERQKMPTDPGRGRRDQKSAPKYQPNTLGERLEEEESGPRREHEIHGVPRESKIFQGLETTGERHKDNEAQRQMPDEAEEQEKGHLRDTKDVIKNLKECLQKAEEQSQKKEKLLMTLEEKLRSLEEQLFRCQEQQAQLRTELEQRQQEAEKREDRYQQELKEQHELVRAMKRRMVELIQEKDSLWQKTEHLSSLSPGLCLVCSKVFGRLSRRYKCRGLWISTDSAEASSAMPALWITRRKNDAVYLATRREKPRSIKSRPLTLGLVSSLFYDRWIISPNPFLNDLHVPLLAKVIQKDKSLCPLGT</sequence>
<evidence type="ECO:0000256" key="13">
    <source>
        <dbReference type="SAM" id="MobiDB-lite"/>
    </source>
</evidence>
<dbReference type="KEGG" id="pcw:110219442"/>
<dbReference type="PANTHER" id="PTHR47732:SF1">
    <property type="entry name" value="RUN AND FYVE DOMAIN-CONTAINING PROTEIN 4"/>
    <property type="match status" value="1"/>
</dbReference>
<dbReference type="PANTHER" id="PTHR47732">
    <property type="entry name" value="RUN AND FYVE DOMAIN-CONTAINING PROTEIN 4"/>
    <property type="match status" value="1"/>
</dbReference>
<evidence type="ECO:0000256" key="10">
    <source>
        <dbReference type="ARBA" id="ARBA00059075"/>
    </source>
</evidence>